<proteinExistence type="predicted"/>
<comment type="caution">
    <text evidence="2">The sequence shown here is derived from an EMBL/GenBank/DDBJ whole genome shotgun (WGS) entry which is preliminary data.</text>
</comment>
<evidence type="ECO:0000256" key="1">
    <source>
        <dbReference type="SAM" id="MobiDB-lite"/>
    </source>
</evidence>
<gene>
    <name evidence="2" type="ORF">U0070_023657</name>
</gene>
<evidence type="ECO:0000313" key="2">
    <source>
        <dbReference type="EMBL" id="KAK7816174.1"/>
    </source>
</evidence>
<feature type="non-terminal residue" evidence="2">
    <location>
        <position position="1"/>
    </location>
</feature>
<keyword evidence="3" id="KW-1185">Reference proteome</keyword>
<name>A0AAW0IPD6_MYOGA</name>
<feature type="region of interest" description="Disordered" evidence="1">
    <location>
        <begin position="68"/>
        <end position="95"/>
    </location>
</feature>
<dbReference type="Proteomes" id="UP001488838">
    <property type="component" value="Unassembled WGS sequence"/>
</dbReference>
<protein>
    <submittedName>
        <fullName evidence="2">Uncharacterized protein</fullName>
    </submittedName>
</protein>
<evidence type="ECO:0000313" key="3">
    <source>
        <dbReference type="Proteomes" id="UP001488838"/>
    </source>
</evidence>
<dbReference type="EMBL" id="JBBHLL010000105">
    <property type="protein sequence ID" value="KAK7816174.1"/>
    <property type="molecule type" value="Genomic_DNA"/>
</dbReference>
<organism evidence="2 3">
    <name type="scientific">Myodes glareolus</name>
    <name type="common">Bank vole</name>
    <name type="synonym">Clethrionomys glareolus</name>
    <dbReference type="NCBI Taxonomy" id="447135"/>
    <lineage>
        <taxon>Eukaryota</taxon>
        <taxon>Metazoa</taxon>
        <taxon>Chordata</taxon>
        <taxon>Craniata</taxon>
        <taxon>Vertebrata</taxon>
        <taxon>Euteleostomi</taxon>
        <taxon>Mammalia</taxon>
        <taxon>Eutheria</taxon>
        <taxon>Euarchontoglires</taxon>
        <taxon>Glires</taxon>
        <taxon>Rodentia</taxon>
        <taxon>Myomorpha</taxon>
        <taxon>Muroidea</taxon>
        <taxon>Cricetidae</taxon>
        <taxon>Arvicolinae</taxon>
        <taxon>Myodes</taxon>
    </lineage>
</organism>
<feature type="compositionally biased region" description="Basic residues" evidence="1">
    <location>
        <begin position="77"/>
        <end position="87"/>
    </location>
</feature>
<sequence>GHFPFCSFVVWGLNQGPPTCEGRALLAFLSGTAYSVQCGAPLFCYLCGKAGVWLLFCEFLSDLYTTSSDSFSPQSQLHRRRKQRRRGSSGPCSSELPVRTWRFLLRSWSMF</sequence>
<reference evidence="2 3" key="1">
    <citation type="journal article" date="2023" name="bioRxiv">
        <title>Conserved and derived expression patterns and positive selection on dental genes reveal complex evolutionary context of ever-growing rodent molars.</title>
        <authorList>
            <person name="Calamari Z.T."/>
            <person name="Song A."/>
            <person name="Cohen E."/>
            <person name="Akter M."/>
            <person name="Roy R.D."/>
            <person name="Hallikas O."/>
            <person name="Christensen M.M."/>
            <person name="Li P."/>
            <person name="Marangoni P."/>
            <person name="Jernvall J."/>
            <person name="Klein O.D."/>
        </authorList>
    </citation>
    <scope>NUCLEOTIDE SEQUENCE [LARGE SCALE GENOMIC DNA]</scope>
    <source>
        <strain evidence="2">V071</strain>
    </source>
</reference>
<accession>A0AAW0IPD6</accession>
<dbReference type="AlphaFoldDB" id="A0AAW0IPD6"/>